<dbReference type="InterPro" id="IPR049326">
    <property type="entry name" value="Rhodopsin_dom_fungi"/>
</dbReference>
<evidence type="ECO:0000313" key="8">
    <source>
        <dbReference type="EMBL" id="OAQ59583.2"/>
    </source>
</evidence>
<evidence type="ECO:0000313" key="9">
    <source>
        <dbReference type="Proteomes" id="UP000078397"/>
    </source>
</evidence>
<organism evidence="8 9">
    <name type="scientific">Pochonia chlamydosporia 170</name>
    <dbReference type="NCBI Taxonomy" id="1380566"/>
    <lineage>
        <taxon>Eukaryota</taxon>
        <taxon>Fungi</taxon>
        <taxon>Dikarya</taxon>
        <taxon>Ascomycota</taxon>
        <taxon>Pezizomycotina</taxon>
        <taxon>Sordariomycetes</taxon>
        <taxon>Hypocreomycetidae</taxon>
        <taxon>Hypocreales</taxon>
        <taxon>Clavicipitaceae</taxon>
        <taxon>Pochonia</taxon>
    </lineage>
</organism>
<evidence type="ECO:0000256" key="4">
    <source>
        <dbReference type="ARBA" id="ARBA00023136"/>
    </source>
</evidence>
<dbReference type="GO" id="GO:0016020">
    <property type="term" value="C:membrane"/>
    <property type="evidence" value="ECO:0007669"/>
    <property type="project" value="UniProtKB-SubCell"/>
</dbReference>
<dbReference type="AlphaFoldDB" id="A0A179F338"/>
<dbReference type="InterPro" id="IPR052337">
    <property type="entry name" value="SAT4-like"/>
</dbReference>
<dbReference type="KEGG" id="pchm:VFPPC_03811"/>
<feature type="domain" description="Rhodopsin" evidence="7">
    <location>
        <begin position="27"/>
        <end position="159"/>
    </location>
</feature>
<feature type="transmembrane region" description="Helical" evidence="6">
    <location>
        <begin position="119"/>
        <end position="140"/>
    </location>
</feature>
<evidence type="ECO:0000256" key="2">
    <source>
        <dbReference type="ARBA" id="ARBA00022692"/>
    </source>
</evidence>
<name>A0A179F338_METCM</name>
<comment type="similarity">
    <text evidence="5">Belongs to the SAT4 family.</text>
</comment>
<gene>
    <name evidence="8" type="ORF">VFPPC_03811</name>
</gene>
<dbReference type="OrthoDB" id="4937825at2759"/>
<dbReference type="Proteomes" id="UP000078397">
    <property type="component" value="Unassembled WGS sequence"/>
</dbReference>
<reference evidence="8 9" key="1">
    <citation type="journal article" date="2016" name="PLoS Pathog.">
        <title>Biosynthesis of antibiotic leucinostatins in bio-control fungus Purpureocillium lilacinum and their inhibition on phytophthora revealed by genome mining.</title>
        <authorList>
            <person name="Wang G."/>
            <person name="Liu Z."/>
            <person name="Lin R."/>
            <person name="Li E."/>
            <person name="Mao Z."/>
            <person name="Ling J."/>
            <person name="Yang Y."/>
            <person name="Yin W.B."/>
            <person name="Xie B."/>
        </authorList>
    </citation>
    <scope>NUCLEOTIDE SEQUENCE [LARGE SCALE GENOMIC DNA]</scope>
    <source>
        <strain evidence="8">170</strain>
    </source>
</reference>
<dbReference type="Pfam" id="PF20684">
    <property type="entry name" value="Fung_rhodopsin"/>
    <property type="match status" value="1"/>
</dbReference>
<keyword evidence="4 6" id="KW-0472">Membrane</keyword>
<evidence type="ECO:0000256" key="1">
    <source>
        <dbReference type="ARBA" id="ARBA00004141"/>
    </source>
</evidence>
<evidence type="ECO:0000256" key="5">
    <source>
        <dbReference type="ARBA" id="ARBA00038359"/>
    </source>
</evidence>
<dbReference type="GeneID" id="28847259"/>
<evidence type="ECO:0000256" key="6">
    <source>
        <dbReference type="SAM" id="Phobius"/>
    </source>
</evidence>
<feature type="transmembrane region" description="Helical" evidence="6">
    <location>
        <begin position="83"/>
        <end position="107"/>
    </location>
</feature>
<dbReference type="EMBL" id="LSBJ02000002">
    <property type="protein sequence ID" value="OAQ59583.2"/>
    <property type="molecule type" value="Genomic_DNA"/>
</dbReference>
<protein>
    <recommendedName>
        <fullName evidence="7">Rhodopsin domain-containing protein</fullName>
    </recommendedName>
</protein>
<keyword evidence="2 6" id="KW-0812">Transmembrane</keyword>
<dbReference type="PANTHER" id="PTHR33048:SF93">
    <property type="entry name" value="INTEGRAL MEMBRANE PROTEIN"/>
    <property type="match status" value="1"/>
</dbReference>
<evidence type="ECO:0000259" key="7">
    <source>
        <dbReference type="Pfam" id="PF20684"/>
    </source>
</evidence>
<keyword evidence="3 6" id="KW-1133">Transmembrane helix</keyword>
<dbReference type="RefSeq" id="XP_022284032.1">
    <property type="nucleotide sequence ID" value="XM_022428356.1"/>
</dbReference>
<keyword evidence="9" id="KW-1185">Reference proteome</keyword>
<evidence type="ECO:0000256" key="3">
    <source>
        <dbReference type="ARBA" id="ARBA00022989"/>
    </source>
</evidence>
<proteinExistence type="inferred from homology"/>
<feature type="transmembrane region" description="Helical" evidence="6">
    <location>
        <begin position="12"/>
        <end position="31"/>
    </location>
</feature>
<comment type="caution">
    <text evidence="8">The sequence shown here is derived from an EMBL/GenBank/DDBJ whole genome shotgun (WGS) entry which is preliminary data.</text>
</comment>
<feature type="transmembrane region" description="Helical" evidence="6">
    <location>
        <begin position="43"/>
        <end position="63"/>
    </location>
</feature>
<sequence length="195" mass="21600">MAINGDAGRAIAIMWALTAATLVFVILRLHVRQTLKITGVDDYVYCLLFLLCYTVFTTISAAYGFGQKTADIIDPQDIVDAKLFGVIGQIFAIVGMAVAKCSLGLFFLRIVQLRWHKALIWLVMGFLMATSISDCFVFLLHCTPPGYLWDDRIKGGYCHIDHMPTSLLVCSMLSGSLKATENSKGLHFQSSLRHC</sequence>
<dbReference type="PANTHER" id="PTHR33048">
    <property type="entry name" value="PTH11-LIKE INTEGRAL MEMBRANE PROTEIN (AFU_ORTHOLOGUE AFUA_5G11245)"/>
    <property type="match status" value="1"/>
</dbReference>
<comment type="subcellular location">
    <subcellularLocation>
        <location evidence="1">Membrane</location>
        <topology evidence="1">Multi-pass membrane protein</topology>
    </subcellularLocation>
</comment>
<accession>A0A179F338</accession>